<evidence type="ECO:0000313" key="2">
    <source>
        <dbReference type="Proteomes" id="UP000193560"/>
    </source>
</evidence>
<dbReference type="OrthoDB" id="2281596at2759"/>
<sequence length="111" mass="12987">MPTDHDWMIDDTNVSLLFRIFKKHCMEYRHAYLNVDHHFNQLLLPAMKGLDAGQLSESEFSASCTRPFVQSLFVINYDSRTAKCANVIVTANSEWKRPDYVVEIYQQSIRQ</sequence>
<protein>
    <submittedName>
        <fullName evidence="1">Uncharacterized protein</fullName>
    </submittedName>
</protein>
<evidence type="ECO:0000313" key="1">
    <source>
        <dbReference type="EMBL" id="ORZ06452.1"/>
    </source>
</evidence>
<name>A0A1X2I000_9FUNG</name>
<comment type="caution">
    <text evidence="1">The sequence shown here is derived from an EMBL/GenBank/DDBJ whole genome shotgun (WGS) entry which is preliminary data.</text>
</comment>
<dbReference type="AlphaFoldDB" id="A0A1X2I000"/>
<reference evidence="1 2" key="1">
    <citation type="submission" date="2016-07" db="EMBL/GenBank/DDBJ databases">
        <title>Pervasive Adenine N6-methylation of Active Genes in Fungi.</title>
        <authorList>
            <consortium name="DOE Joint Genome Institute"/>
            <person name="Mondo S.J."/>
            <person name="Dannebaum R.O."/>
            <person name="Kuo R.C."/>
            <person name="Labutti K."/>
            <person name="Haridas S."/>
            <person name="Kuo A."/>
            <person name="Salamov A."/>
            <person name="Ahrendt S.R."/>
            <person name="Lipzen A."/>
            <person name="Sullivan W."/>
            <person name="Andreopoulos W.B."/>
            <person name="Clum A."/>
            <person name="Lindquist E."/>
            <person name="Daum C."/>
            <person name="Ramamoorthy G.K."/>
            <person name="Gryganskyi A."/>
            <person name="Culley D."/>
            <person name="Magnuson J.K."/>
            <person name="James T.Y."/>
            <person name="O'Malley M.A."/>
            <person name="Stajich J.E."/>
            <person name="Spatafora J.W."/>
            <person name="Visel A."/>
            <person name="Grigoriev I.V."/>
        </authorList>
    </citation>
    <scope>NUCLEOTIDE SEQUENCE [LARGE SCALE GENOMIC DNA]</scope>
    <source>
        <strain evidence="1 2">NRRL 1336</strain>
    </source>
</reference>
<proteinExistence type="predicted"/>
<dbReference type="EMBL" id="MCGE01000039">
    <property type="protein sequence ID" value="ORZ06452.1"/>
    <property type="molecule type" value="Genomic_DNA"/>
</dbReference>
<keyword evidence="2" id="KW-1185">Reference proteome</keyword>
<dbReference type="Proteomes" id="UP000193560">
    <property type="component" value="Unassembled WGS sequence"/>
</dbReference>
<organism evidence="1 2">
    <name type="scientific">Absidia repens</name>
    <dbReference type="NCBI Taxonomy" id="90262"/>
    <lineage>
        <taxon>Eukaryota</taxon>
        <taxon>Fungi</taxon>
        <taxon>Fungi incertae sedis</taxon>
        <taxon>Mucoromycota</taxon>
        <taxon>Mucoromycotina</taxon>
        <taxon>Mucoromycetes</taxon>
        <taxon>Mucorales</taxon>
        <taxon>Cunninghamellaceae</taxon>
        <taxon>Absidia</taxon>
    </lineage>
</organism>
<accession>A0A1X2I000</accession>
<gene>
    <name evidence="1" type="ORF">BCR42DRAFT_427171</name>
</gene>